<dbReference type="OrthoDB" id="9789556at2"/>
<keyword evidence="5 6" id="KW-0804">Transcription</keyword>
<dbReference type="InterPro" id="IPR035926">
    <property type="entry name" value="NusB-like_sf"/>
</dbReference>
<dbReference type="NCBIfam" id="TIGR01951">
    <property type="entry name" value="nusB"/>
    <property type="match status" value="1"/>
</dbReference>
<feature type="domain" description="NusB/RsmB/TIM44" evidence="7">
    <location>
        <begin position="22"/>
        <end position="145"/>
    </location>
</feature>
<name>A0A363UL64_9GAMM</name>
<dbReference type="EMBL" id="QEQK01000006">
    <property type="protein sequence ID" value="PWN56166.1"/>
    <property type="molecule type" value="Genomic_DNA"/>
</dbReference>
<keyword evidence="2 6" id="KW-0889">Transcription antitermination</keyword>
<dbReference type="Gene3D" id="1.10.940.10">
    <property type="entry name" value="NusB-like"/>
    <property type="match status" value="1"/>
</dbReference>
<dbReference type="InterPro" id="IPR011605">
    <property type="entry name" value="NusB_fam"/>
</dbReference>
<organism evidence="8 9">
    <name type="scientific">Abyssibacter profundi</name>
    <dbReference type="NCBI Taxonomy" id="2182787"/>
    <lineage>
        <taxon>Bacteria</taxon>
        <taxon>Pseudomonadati</taxon>
        <taxon>Pseudomonadota</taxon>
        <taxon>Gammaproteobacteria</taxon>
        <taxon>Chromatiales</taxon>
        <taxon>Oceanococcaceae</taxon>
        <taxon>Abyssibacter</taxon>
    </lineage>
</organism>
<dbReference type="GO" id="GO:0003723">
    <property type="term" value="F:RNA binding"/>
    <property type="evidence" value="ECO:0007669"/>
    <property type="project" value="UniProtKB-UniRule"/>
</dbReference>
<gene>
    <name evidence="6" type="primary">nusB</name>
    <name evidence="8" type="ORF">DEH80_07785</name>
</gene>
<sequence>MAVSEQPTKPARKPRPNRRHWTRRLLVQALYQWRLADAELTTLLAEYRLAEDMRSADPEWFAEALRGIIHAAGPLASQVSEHLDRPWGQIDPVEQGILLLGTYELTQDFGTPYRVIITEGVELARLFGAQDSHRYINGVLDRVARQARAVEVKAAKR</sequence>
<evidence type="ECO:0000256" key="1">
    <source>
        <dbReference type="ARBA" id="ARBA00005952"/>
    </source>
</evidence>
<dbReference type="GO" id="GO:0005829">
    <property type="term" value="C:cytosol"/>
    <property type="evidence" value="ECO:0007669"/>
    <property type="project" value="TreeGrafter"/>
</dbReference>
<evidence type="ECO:0000256" key="6">
    <source>
        <dbReference type="HAMAP-Rule" id="MF_00073"/>
    </source>
</evidence>
<comment type="similarity">
    <text evidence="1 6">Belongs to the NusB family.</text>
</comment>
<evidence type="ECO:0000313" key="9">
    <source>
        <dbReference type="Proteomes" id="UP000251800"/>
    </source>
</evidence>
<keyword evidence="4 6" id="KW-0805">Transcription regulation</keyword>
<dbReference type="AlphaFoldDB" id="A0A363UL64"/>
<keyword evidence="3 6" id="KW-0694">RNA-binding</keyword>
<protein>
    <recommendedName>
        <fullName evidence="6">Transcription antitermination protein NusB</fullName>
    </recommendedName>
    <alternativeName>
        <fullName evidence="6">Antitermination factor NusB</fullName>
    </alternativeName>
</protein>
<evidence type="ECO:0000313" key="8">
    <source>
        <dbReference type="EMBL" id="PWN56166.1"/>
    </source>
</evidence>
<dbReference type="PANTHER" id="PTHR11078:SF3">
    <property type="entry name" value="ANTITERMINATION NUSB DOMAIN-CONTAINING PROTEIN"/>
    <property type="match status" value="1"/>
</dbReference>
<dbReference type="PANTHER" id="PTHR11078">
    <property type="entry name" value="N UTILIZATION SUBSTANCE PROTEIN B-RELATED"/>
    <property type="match status" value="1"/>
</dbReference>
<dbReference type="Pfam" id="PF01029">
    <property type="entry name" value="NusB"/>
    <property type="match status" value="1"/>
</dbReference>
<dbReference type="GO" id="GO:0006353">
    <property type="term" value="P:DNA-templated transcription termination"/>
    <property type="evidence" value="ECO:0007669"/>
    <property type="project" value="UniProtKB-UniRule"/>
</dbReference>
<evidence type="ECO:0000256" key="4">
    <source>
        <dbReference type="ARBA" id="ARBA00023015"/>
    </source>
</evidence>
<evidence type="ECO:0000256" key="5">
    <source>
        <dbReference type="ARBA" id="ARBA00023163"/>
    </source>
</evidence>
<comment type="caution">
    <text evidence="8">The sequence shown here is derived from an EMBL/GenBank/DDBJ whole genome shotgun (WGS) entry which is preliminary data.</text>
</comment>
<evidence type="ECO:0000259" key="7">
    <source>
        <dbReference type="Pfam" id="PF01029"/>
    </source>
</evidence>
<proteinExistence type="inferred from homology"/>
<dbReference type="Proteomes" id="UP000251800">
    <property type="component" value="Unassembled WGS sequence"/>
</dbReference>
<evidence type="ECO:0000256" key="3">
    <source>
        <dbReference type="ARBA" id="ARBA00022884"/>
    </source>
</evidence>
<dbReference type="InterPro" id="IPR006027">
    <property type="entry name" value="NusB_RsmB_TIM44"/>
</dbReference>
<dbReference type="GO" id="GO:0031564">
    <property type="term" value="P:transcription antitermination"/>
    <property type="evidence" value="ECO:0007669"/>
    <property type="project" value="UniProtKB-KW"/>
</dbReference>
<dbReference type="SUPFAM" id="SSF48013">
    <property type="entry name" value="NusB-like"/>
    <property type="match status" value="1"/>
</dbReference>
<comment type="function">
    <text evidence="6">Involved in transcription antitermination. Required for transcription of ribosomal RNA (rRNA) genes. Binds specifically to the boxA antiterminator sequence of the ribosomal RNA (rrn) operons.</text>
</comment>
<evidence type="ECO:0000256" key="2">
    <source>
        <dbReference type="ARBA" id="ARBA00022814"/>
    </source>
</evidence>
<keyword evidence="9" id="KW-1185">Reference proteome</keyword>
<reference evidence="8 9" key="1">
    <citation type="submission" date="2018-05" db="EMBL/GenBank/DDBJ databases">
        <title>Abyssibacter profundi OUC007T gen. nov., sp. nov, a marine bacterium isolated from seawater of the Mariana Trench.</title>
        <authorList>
            <person name="Zhou S."/>
        </authorList>
    </citation>
    <scope>NUCLEOTIDE SEQUENCE [LARGE SCALE GENOMIC DNA]</scope>
    <source>
        <strain evidence="8 9">OUC007</strain>
    </source>
</reference>
<dbReference type="HAMAP" id="MF_00073">
    <property type="entry name" value="NusB"/>
    <property type="match status" value="1"/>
</dbReference>
<accession>A0A363UL64</accession>